<protein>
    <submittedName>
        <fullName evidence="5">SDR family NAD(P)-dependent oxidoreductase</fullName>
    </submittedName>
</protein>
<dbReference type="PRINTS" id="PR00080">
    <property type="entry name" value="SDRFAMILY"/>
</dbReference>
<dbReference type="Proteomes" id="UP000403266">
    <property type="component" value="Unassembled WGS sequence"/>
</dbReference>
<comment type="caution">
    <text evidence="5">The sequence shown here is derived from an EMBL/GenBank/DDBJ whole genome shotgun (WGS) entry which is preliminary data.</text>
</comment>
<dbReference type="PANTHER" id="PTHR44196">
    <property type="entry name" value="DEHYDROGENASE/REDUCTASE SDR FAMILY MEMBER 7B"/>
    <property type="match status" value="1"/>
</dbReference>
<gene>
    <name evidence="5" type="ORF">FS320_31710</name>
</gene>
<dbReference type="CDD" id="cd05233">
    <property type="entry name" value="SDR_c"/>
    <property type="match status" value="1"/>
</dbReference>
<dbReference type="SMART" id="SM00822">
    <property type="entry name" value="PKS_KR"/>
    <property type="match status" value="1"/>
</dbReference>
<dbReference type="InterPro" id="IPR057326">
    <property type="entry name" value="KR_dom"/>
</dbReference>
<dbReference type="OrthoDB" id="9810734at2"/>
<dbReference type="SUPFAM" id="SSF51735">
    <property type="entry name" value="NAD(P)-binding Rossmann-fold domains"/>
    <property type="match status" value="1"/>
</dbReference>
<reference evidence="5 6" key="1">
    <citation type="journal article" date="2019" name="Syst. Appl. Microbiol.">
        <title>Microvirga tunisiensis sp. nov., a root nodule symbiotic bacterium isolated from Lupinus micranthus and L. luteus grown in Northern Tunisia.</title>
        <authorList>
            <person name="Msaddak A."/>
            <person name="Rejili M."/>
            <person name="Duran D."/>
            <person name="Mars M."/>
            <person name="Palacios J.M."/>
            <person name="Ruiz-Argueso T."/>
            <person name="Rey L."/>
            <person name="Imperial J."/>
        </authorList>
    </citation>
    <scope>NUCLEOTIDE SEQUENCE [LARGE SCALE GENOMIC DNA]</scope>
    <source>
        <strain evidence="5 6">Lmie10</strain>
    </source>
</reference>
<keyword evidence="2" id="KW-0560">Oxidoreductase</keyword>
<evidence type="ECO:0000256" key="2">
    <source>
        <dbReference type="ARBA" id="ARBA00023002"/>
    </source>
</evidence>
<dbReference type="Gene3D" id="3.40.50.720">
    <property type="entry name" value="NAD(P)-binding Rossmann-like Domain"/>
    <property type="match status" value="1"/>
</dbReference>
<dbReference type="InterPro" id="IPR002347">
    <property type="entry name" value="SDR_fam"/>
</dbReference>
<dbReference type="GO" id="GO:0016491">
    <property type="term" value="F:oxidoreductase activity"/>
    <property type="evidence" value="ECO:0007669"/>
    <property type="project" value="UniProtKB-KW"/>
</dbReference>
<evidence type="ECO:0000256" key="3">
    <source>
        <dbReference type="RuleBase" id="RU000363"/>
    </source>
</evidence>
<feature type="domain" description="Ketoreductase" evidence="4">
    <location>
        <begin position="41"/>
        <end position="207"/>
    </location>
</feature>
<accession>A0A5N7MTW2</accession>
<keyword evidence="6" id="KW-1185">Reference proteome</keyword>
<dbReference type="EMBL" id="VOSK01000240">
    <property type="protein sequence ID" value="MPR29534.1"/>
    <property type="molecule type" value="Genomic_DNA"/>
</dbReference>
<dbReference type="GO" id="GO:0016020">
    <property type="term" value="C:membrane"/>
    <property type="evidence" value="ECO:0007669"/>
    <property type="project" value="TreeGrafter"/>
</dbReference>
<evidence type="ECO:0000259" key="4">
    <source>
        <dbReference type="SMART" id="SM00822"/>
    </source>
</evidence>
<comment type="similarity">
    <text evidence="1 3">Belongs to the short-chain dehydrogenases/reductases (SDR) family.</text>
</comment>
<evidence type="ECO:0000313" key="5">
    <source>
        <dbReference type="EMBL" id="MPR29534.1"/>
    </source>
</evidence>
<proteinExistence type="inferred from homology"/>
<name>A0A5N7MTW2_9HYPH</name>
<evidence type="ECO:0000313" key="6">
    <source>
        <dbReference type="Proteomes" id="UP000403266"/>
    </source>
</evidence>
<organism evidence="5 6">
    <name type="scientific">Microvirga tunisiensis</name>
    <dbReference type="NCBI Taxonomy" id="2108360"/>
    <lineage>
        <taxon>Bacteria</taxon>
        <taxon>Pseudomonadati</taxon>
        <taxon>Pseudomonadota</taxon>
        <taxon>Alphaproteobacteria</taxon>
        <taxon>Hyphomicrobiales</taxon>
        <taxon>Methylobacteriaceae</taxon>
        <taxon>Microvirga</taxon>
    </lineage>
</organism>
<dbReference type="InterPro" id="IPR036291">
    <property type="entry name" value="NAD(P)-bd_dom_sf"/>
</dbReference>
<dbReference type="PANTHER" id="PTHR44196:SF1">
    <property type="entry name" value="DEHYDROGENASE_REDUCTASE SDR FAMILY MEMBER 7B"/>
    <property type="match status" value="1"/>
</dbReference>
<sequence>MTPPSSTSRHNSSCAGQRRLRGYCRVRRDRNGLMARDLSDQTVFIAGASSGMGRATALASARAGARLILLGRHEAGLDETAASARAVGQQARTATVVADASNADALADAVSEIDLSTVDVLINSVGTNIVERAFDQLTAASWESMLQVNLMAAFNLCKLFVPPMRAREEGLIINISSIAARKPDRSGAAYQASKAGVLALNHAIMEEEWASGIRATAILPGMTDTPLLDRRPSPVSTEVRRAALQPEDIAEACLFVMRLPQRAHVSELTIQPSRR</sequence>
<dbReference type="PRINTS" id="PR00081">
    <property type="entry name" value="GDHRDH"/>
</dbReference>
<evidence type="ECO:0000256" key="1">
    <source>
        <dbReference type="ARBA" id="ARBA00006484"/>
    </source>
</evidence>
<dbReference type="Pfam" id="PF00106">
    <property type="entry name" value="adh_short"/>
    <property type="match status" value="1"/>
</dbReference>
<dbReference type="AlphaFoldDB" id="A0A5N7MTW2"/>